<feature type="compositionally biased region" description="Polar residues" evidence="1">
    <location>
        <begin position="2867"/>
        <end position="2877"/>
    </location>
</feature>
<name>A0A9L6KE92_MOUSE</name>
<feature type="compositionally biased region" description="Polar residues" evidence="1">
    <location>
        <begin position="3669"/>
        <end position="3687"/>
    </location>
</feature>
<feature type="compositionally biased region" description="Polar residues" evidence="1">
    <location>
        <begin position="2903"/>
        <end position="2918"/>
    </location>
</feature>
<feature type="region of interest" description="Disordered" evidence="1">
    <location>
        <begin position="7416"/>
        <end position="7437"/>
    </location>
</feature>
<dbReference type="Ensembl" id="ENSMUST00000249137.1">
    <property type="protein sequence ID" value="ENSMUSP00000159591.1"/>
    <property type="gene ID" value="ENSMUSG00000121515.1"/>
</dbReference>
<feature type="compositionally biased region" description="Low complexity" evidence="1">
    <location>
        <begin position="6932"/>
        <end position="6949"/>
    </location>
</feature>
<feature type="compositionally biased region" description="Polar residues" evidence="1">
    <location>
        <begin position="4248"/>
        <end position="4257"/>
    </location>
</feature>
<feature type="compositionally biased region" description="Polar residues" evidence="1">
    <location>
        <begin position="2099"/>
        <end position="2109"/>
    </location>
</feature>
<feature type="compositionally biased region" description="Polar residues" evidence="1">
    <location>
        <begin position="5421"/>
        <end position="5441"/>
    </location>
</feature>
<feature type="compositionally biased region" description="Polar residues" evidence="1">
    <location>
        <begin position="347"/>
        <end position="357"/>
    </location>
</feature>
<feature type="compositionally biased region" description="Polar residues" evidence="1">
    <location>
        <begin position="5778"/>
        <end position="5789"/>
    </location>
</feature>
<feature type="compositionally biased region" description="Polar residues" evidence="1">
    <location>
        <begin position="2885"/>
        <end position="2896"/>
    </location>
</feature>
<proteinExistence type="predicted"/>
<feature type="region of interest" description="Disordered" evidence="1">
    <location>
        <begin position="4248"/>
        <end position="4447"/>
    </location>
</feature>
<feature type="compositionally biased region" description="Polar residues" evidence="1">
    <location>
        <begin position="4655"/>
        <end position="4674"/>
    </location>
</feature>
<feature type="compositionally biased region" description="Polar residues" evidence="1">
    <location>
        <begin position="5747"/>
        <end position="5763"/>
    </location>
</feature>
<feature type="compositionally biased region" description="Polar residues" evidence="1">
    <location>
        <begin position="6281"/>
        <end position="6305"/>
    </location>
</feature>
<feature type="region of interest" description="Disordered" evidence="1">
    <location>
        <begin position="5735"/>
        <end position="5763"/>
    </location>
</feature>
<feature type="compositionally biased region" description="Polar residues" evidence="1">
    <location>
        <begin position="5030"/>
        <end position="5058"/>
    </location>
</feature>
<feature type="compositionally biased region" description="Polar residues" evidence="1">
    <location>
        <begin position="5185"/>
        <end position="5194"/>
    </location>
</feature>
<feature type="region of interest" description="Disordered" evidence="1">
    <location>
        <begin position="7479"/>
        <end position="7500"/>
    </location>
</feature>
<feature type="compositionally biased region" description="Polar residues" evidence="1">
    <location>
        <begin position="7536"/>
        <end position="7546"/>
    </location>
</feature>
<feature type="compositionally biased region" description="Polar residues" evidence="1">
    <location>
        <begin position="3889"/>
        <end position="3908"/>
    </location>
</feature>
<feature type="compositionally biased region" description="Low complexity" evidence="1">
    <location>
        <begin position="391"/>
        <end position="417"/>
    </location>
</feature>
<feature type="region of interest" description="Disordered" evidence="1">
    <location>
        <begin position="1749"/>
        <end position="1917"/>
    </location>
</feature>
<feature type="region of interest" description="Disordered" evidence="1">
    <location>
        <begin position="5359"/>
        <end position="5567"/>
    </location>
</feature>
<feature type="compositionally biased region" description="Polar residues" evidence="1">
    <location>
        <begin position="4419"/>
        <end position="4428"/>
    </location>
</feature>
<feature type="compositionally biased region" description="Polar residues" evidence="1">
    <location>
        <begin position="35"/>
        <end position="55"/>
    </location>
</feature>
<feature type="compositionally biased region" description="Polar residues" evidence="1">
    <location>
        <begin position="2040"/>
        <end position="2051"/>
    </location>
</feature>
<feature type="compositionally biased region" description="Polar residues" evidence="1">
    <location>
        <begin position="6350"/>
        <end position="6366"/>
    </location>
</feature>
<feature type="compositionally biased region" description="Polar residues" evidence="1">
    <location>
        <begin position="6314"/>
        <end position="6324"/>
    </location>
</feature>
<feature type="compositionally biased region" description="Polar residues" evidence="1">
    <location>
        <begin position="7077"/>
        <end position="7110"/>
    </location>
</feature>
<feature type="compositionally biased region" description="Polar residues" evidence="1">
    <location>
        <begin position="1897"/>
        <end position="1917"/>
    </location>
</feature>
<feature type="region of interest" description="Disordered" evidence="1">
    <location>
        <begin position="3482"/>
        <end position="3551"/>
    </location>
</feature>
<feature type="compositionally biased region" description="Polar residues" evidence="1">
    <location>
        <begin position="3972"/>
        <end position="4004"/>
    </location>
</feature>
<feature type="compositionally biased region" description="Low complexity" evidence="1">
    <location>
        <begin position="3950"/>
        <end position="3967"/>
    </location>
</feature>
<feature type="compositionally biased region" description="Polar residues" evidence="1">
    <location>
        <begin position="4399"/>
        <end position="4409"/>
    </location>
</feature>
<evidence type="ECO:0000313" key="2">
    <source>
        <dbReference type="Ensembl" id="ENSMUSP00000159591.1"/>
    </source>
</evidence>
<feature type="compositionally biased region" description="Basic and acidic residues" evidence="1">
    <location>
        <begin position="7729"/>
        <end position="7756"/>
    </location>
</feature>
<feature type="compositionally biased region" description="Polar residues" evidence="1">
    <location>
        <begin position="5125"/>
        <end position="5174"/>
    </location>
</feature>
<feature type="region of interest" description="Disordered" evidence="1">
    <location>
        <begin position="4216"/>
        <end position="4235"/>
    </location>
</feature>
<feature type="compositionally biased region" description="Low complexity" evidence="1">
    <location>
        <begin position="2146"/>
        <end position="2160"/>
    </location>
</feature>
<feature type="region of interest" description="Disordered" evidence="1">
    <location>
        <begin position="6414"/>
        <end position="6476"/>
    </location>
</feature>
<feature type="compositionally biased region" description="Polar residues" evidence="1">
    <location>
        <begin position="5359"/>
        <end position="5380"/>
    </location>
</feature>
<feature type="region of interest" description="Disordered" evidence="1">
    <location>
        <begin position="5014"/>
        <end position="5216"/>
    </location>
</feature>
<feature type="region of interest" description="Disordered" evidence="1">
    <location>
        <begin position="1005"/>
        <end position="1110"/>
    </location>
</feature>
<feature type="compositionally biased region" description="Polar residues" evidence="1">
    <location>
        <begin position="6162"/>
        <end position="6172"/>
    </location>
</feature>
<feature type="compositionally biased region" description="Polar residues" evidence="1">
    <location>
        <begin position="7690"/>
        <end position="7703"/>
    </location>
</feature>
<feature type="region of interest" description="Disordered" evidence="1">
    <location>
        <begin position="4592"/>
        <end position="4615"/>
    </location>
</feature>
<dbReference type="Proteomes" id="UP000000589">
    <property type="component" value="Chromosome X"/>
</dbReference>
<feature type="region of interest" description="Disordered" evidence="1">
    <location>
        <begin position="7063"/>
        <end position="7115"/>
    </location>
</feature>
<feature type="compositionally biased region" description="Polar residues" evidence="1">
    <location>
        <begin position="4052"/>
        <end position="4067"/>
    </location>
</feature>
<feature type="compositionally biased region" description="Polar residues" evidence="1">
    <location>
        <begin position="1331"/>
        <end position="1348"/>
    </location>
</feature>
<accession>A0A9L6KE92</accession>
<feature type="region of interest" description="Disordered" evidence="1">
    <location>
        <begin position="6038"/>
        <end position="6096"/>
    </location>
</feature>
<feature type="region of interest" description="Disordered" evidence="1">
    <location>
        <begin position="808"/>
        <end position="888"/>
    </location>
</feature>
<feature type="region of interest" description="Disordered" evidence="1">
    <location>
        <begin position="7606"/>
        <end position="7756"/>
    </location>
</feature>
<feature type="compositionally biased region" description="Basic and acidic residues" evidence="1">
    <location>
        <begin position="7655"/>
        <end position="7668"/>
    </location>
</feature>
<reference evidence="2" key="4">
    <citation type="submission" date="2025-09" db="UniProtKB">
        <authorList>
            <consortium name="Ensembl"/>
        </authorList>
    </citation>
    <scope>IDENTIFICATION</scope>
    <source>
        <strain evidence="2">C57BL/6J</strain>
    </source>
</reference>
<feature type="compositionally biased region" description="Low complexity" evidence="1">
    <location>
        <begin position="2803"/>
        <end position="2819"/>
    </location>
</feature>
<feature type="compositionally biased region" description="Low complexity" evidence="1">
    <location>
        <begin position="1054"/>
        <end position="1080"/>
    </location>
</feature>
<feature type="compositionally biased region" description="Low complexity" evidence="1">
    <location>
        <begin position="3186"/>
        <end position="3209"/>
    </location>
</feature>
<feature type="compositionally biased region" description="Polar residues" evidence="1">
    <location>
        <begin position="4818"/>
        <end position="4834"/>
    </location>
</feature>
<feature type="compositionally biased region" description="Polar residues" evidence="1">
    <location>
        <begin position="3506"/>
        <end position="3526"/>
    </location>
</feature>
<feature type="region of interest" description="Disordered" evidence="1">
    <location>
        <begin position="2594"/>
        <end position="2649"/>
    </location>
</feature>
<feature type="compositionally biased region" description="Polar residues" evidence="1">
    <location>
        <begin position="1749"/>
        <end position="1779"/>
    </location>
</feature>
<feature type="region of interest" description="Disordered" evidence="1">
    <location>
        <begin position="3864"/>
        <end position="3908"/>
    </location>
</feature>
<feature type="compositionally biased region" description="Polar residues" evidence="1">
    <location>
        <begin position="2366"/>
        <end position="2385"/>
    </location>
</feature>
<feature type="compositionally biased region" description="Basic and acidic residues" evidence="1">
    <location>
        <begin position="2005"/>
        <end position="2014"/>
    </location>
</feature>
<feature type="region of interest" description="Disordered" evidence="1">
    <location>
        <begin position="1"/>
        <end position="96"/>
    </location>
</feature>
<feature type="region of interest" description="Disordered" evidence="1">
    <location>
        <begin position="4899"/>
        <end position="4934"/>
    </location>
</feature>
<feature type="compositionally biased region" description="Polar residues" evidence="1">
    <location>
        <begin position="2167"/>
        <end position="2178"/>
    </location>
</feature>
<evidence type="ECO:0000313" key="3">
    <source>
        <dbReference type="MGI" id="MGI:7800409"/>
    </source>
</evidence>
<feature type="compositionally biased region" description="Polar residues" evidence="1">
    <location>
        <begin position="9"/>
        <end position="24"/>
    </location>
</feature>
<feature type="compositionally biased region" description="Polar residues" evidence="1">
    <location>
        <begin position="4264"/>
        <end position="4292"/>
    </location>
</feature>
<feature type="region of interest" description="Disordered" evidence="1">
    <location>
        <begin position="3357"/>
        <end position="3412"/>
    </location>
</feature>
<feature type="compositionally biased region" description="Polar residues" evidence="1">
    <location>
        <begin position="2783"/>
        <end position="2799"/>
    </location>
</feature>
<feature type="region of interest" description="Disordered" evidence="1">
    <location>
        <begin position="6827"/>
        <end position="6846"/>
    </location>
</feature>
<feature type="region of interest" description="Disordered" evidence="1">
    <location>
        <begin position="3942"/>
        <end position="4067"/>
    </location>
</feature>
<feature type="compositionally biased region" description="Low complexity" evidence="1">
    <location>
        <begin position="6248"/>
        <end position="6268"/>
    </location>
</feature>
<protein>
    <submittedName>
        <fullName evidence="2">Predicted gene, 58662</fullName>
    </submittedName>
</protein>
<feature type="region of interest" description="Disordered" evidence="1">
    <location>
        <begin position="5655"/>
        <end position="5704"/>
    </location>
</feature>
<feature type="region of interest" description="Disordered" evidence="1">
    <location>
        <begin position="5778"/>
        <end position="5803"/>
    </location>
</feature>
<feature type="compositionally biased region" description="Low complexity" evidence="1">
    <location>
        <begin position="2192"/>
        <end position="2202"/>
    </location>
</feature>
<feature type="compositionally biased region" description="Polar residues" evidence="1">
    <location>
        <begin position="4315"/>
        <end position="4350"/>
    </location>
</feature>
<feature type="compositionally biased region" description="Polar residues" evidence="1">
    <location>
        <begin position="4435"/>
        <end position="4447"/>
    </location>
</feature>
<feature type="compositionally biased region" description="Polar residues" evidence="1">
    <location>
        <begin position="6074"/>
        <end position="6084"/>
    </location>
</feature>
<feature type="region of interest" description="Disordered" evidence="1">
    <location>
        <begin position="3181"/>
        <end position="3210"/>
    </location>
</feature>
<feature type="compositionally biased region" description="Polar residues" evidence="1">
    <location>
        <begin position="5548"/>
        <end position="5558"/>
    </location>
</feature>
<feature type="region of interest" description="Disordered" evidence="1">
    <location>
        <begin position="3443"/>
        <end position="3469"/>
    </location>
</feature>
<feature type="region of interest" description="Disordered" evidence="1">
    <location>
        <begin position="4134"/>
        <end position="4168"/>
    </location>
</feature>
<feature type="compositionally biased region" description="Polar residues" evidence="1">
    <location>
        <begin position="4802"/>
        <end position="4811"/>
    </location>
</feature>
<feature type="compositionally biased region" description="Polar residues" evidence="1">
    <location>
        <begin position="1969"/>
        <end position="1978"/>
    </location>
</feature>
<feature type="region of interest" description="Disordered" evidence="1">
    <location>
        <begin position="4708"/>
        <end position="4834"/>
    </location>
</feature>
<feature type="compositionally biased region" description="Polar residues" evidence="1">
    <location>
        <begin position="543"/>
        <end position="566"/>
    </location>
</feature>
<feature type="compositionally biased region" description="Polar residues" evidence="1">
    <location>
        <begin position="6508"/>
        <end position="6529"/>
    </location>
</feature>
<reference evidence="2 4" key="1">
    <citation type="journal article" date="2009" name="PLoS Biol.">
        <title>Lineage-specific biology revealed by a finished genome assembly of the mouse.</title>
        <authorList>
            <consortium name="Mouse Genome Sequencing Consortium"/>
            <person name="Church D.M."/>
            <person name="Goodstadt L."/>
            <person name="Hillier L.W."/>
            <person name="Zody M.C."/>
            <person name="Goldstein S."/>
            <person name="She X."/>
            <person name="Bult C.J."/>
            <person name="Agarwala R."/>
            <person name="Cherry J.L."/>
            <person name="DiCuccio M."/>
            <person name="Hlavina W."/>
            <person name="Kapustin Y."/>
            <person name="Meric P."/>
            <person name="Maglott D."/>
            <person name="Birtle Z."/>
            <person name="Marques A.C."/>
            <person name="Graves T."/>
            <person name="Zhou S."/>
            <person name="Teague B."/>
            <person name="Potamousis K."/>
            <person name="Churas C."/>
            <person name="Place M."/>
            <person name="Herschleb J."/>
            <person name="Runnheim R."/>
            <person name="Forrest D."/>
            <person name="Amos-Landgraf J."/>
            <person name="Schwartz D.C."/>
            <person name="Cheng Z."/>
            <person name="Lindblad-Toh K."/>
            <person name="Eichler E.E."/>
            <person name="Ponting C.P."/>
        </authorList>
    </citation>
    <scope>NUCLEOTIDE SEQUENCE [LARGE SCALE GENOMIC DNA]</scope>
    <source>
        <strain evidence="2 4">C57BL/6J</strain>
    </source>
</reference>
<feature type="compositionally biased region" description="Polar residues" evidence="1">
    <location>
        <begin position="3864"/>
        <end position="3874"/>
    </location>
</feature>
<feature type="compositionally biased region" description="Basic and acidic residues" evidence="1">
    <location>
        <begin position="230"/>
        <end position="239"/>
    </location>
</feature>
<feature type="compositionally biased region" description="Polar residues" evidence="1">
    <location>
        <begin position="3633"/>
        <end position="3643"/>
    </location>
</feature>
<feature type="compositionally biased region" description="Polar residues" evidence="1">
    <location>
        <begin position="2823"/>
        <end position="2855"/>
    </location>
</feature>
<feature type="compositionally biased region" description="Polar residues" evidence="1">
    <location>
        <begin position="3482"/>
        <end position="3491"/>
    </location>
</feature>
<feature type="compositionally biased region" description="Low complexity" evidence="1">
    <location>
        <begin position="281"/>
        <end position="294"/>
    </location>
</feature>
<feature type="region of interest" description="Disordered" evidence="1">
    <location>
        <begin position="2342"/>
        <end position="2385"/>
    </location>
</feature>
<feature type="compositionally biased region" description="Basic and acidic residues" evidence="1">
    <location>
        <begin position="1868"/>
        <end position="1887"/>
    </location>
</feature>
<feature type="compositionally biased region" description="Polar residues" evidence="1">
    <location>
        <begin position="3393"/>
        <end position="3402"/>
    </location>
</feature>
<feature type="compositionally biased region" description="Polar residues" evidence="1">
    <location>
        <begin position="6130"/>
        <end position="6146"/>
    </location>
</feature>
<dbReference type="AGR" id="MGI:7800409"/>
<feature type="compositionally biased region" description="Polar residues" evidence="1">
    <location>
        <begin position="6896"/>
        <end position="6908"/>
    </location>
</feature>
<feature type="compositionally biased region" description="Basic and acidic residues" evidence="1">
    <location>
        <begin position="1035"/>
        <end position="1049"/>
    </location>
</feature>
<feature type="compositionally biased region" description="Low complexity" evidence="1">
    <location>
        <begin position="2065"/>
        <end position="2075"/>
    </location>
</feature>
<feature type="compositionally biased region" description="Polar residues" evidence="1">
    <location>
        <begin position="2254"/>
        <end position="2283"/>
    </location>
</feature>
<feature type="compositionally biased region" description="Polar residues" evidence="1">
    <location>
        <begin position="6575"/>
        <end position="6587"/>
    </location>
</feature>
<feature type="compositionally biased region" description="Polar residues" evidence="1">
    <location>
        <begin position="1462"/>
        <end position="1482"/>
    </location>
</feature>
<feature type="compositionally biased region" description="Low complexity" evidence="1">
    <location>
        <begin position="5101"/>
        <end position="5124"/>
    </location>
</feature>
<feature type="compositionally biased region" description="Low complexity" evidence="1">
    <location>
        <begin position="1938"/>
        <end position="1948"/>
    </location>
</feature>
<feature type="compositionally biased region" description="Polar residues" evidence="1">
    <location>
        <begin position="5201"/>
        <end position="5216"/>
    </location>
</feature>
<feature type="compositionally biased region" description="Polar residues" evidence="1">
    <location>
        <begin position="6230"/>
        <end position="6246"/>
    </location>
</feature>
<feature type="compositionally biased region" description="Polar residues" evidence="1">
    <location>
        <begin position="69"/>
        <end position="79"/>
    </location>
</feature>
<feature type="compositionally biased region" description="Polar residues" evidence="1">
    <location>
        <begin position="7321"/>
        <end position="7333"/>
    </location>
</feature>
<feature type="compositionally biased region" description="Polar residues" evidence="1">
    <location>
        <begin position="3653"/>
        <end position="3662"/>
    </location>
</feature>
<feature type="compositionally biased region" description="Polar residues" evidence="1">
    <location>
        <begin position="3098"/>
        <end position="3108"/>
    </location>
</feature>
<feature type="compositionally biased region" description="Basic and acidic residues" evidence="1">
    <location>
        <begin position="2122"/>
        <end position="2141"/>
    </location>
</feature>
<feature type="compositionally biased region" description="Polar residues" evidence="1">
    <location>
        <begin position="4630"/>
        <end position="4640"/>
    </location>
</feature>
<feature type="compositionally biased region" description="Polar residues" evidence="1">
    <location>
        <begin position="2749"/>
        <end position="2760"/>
    </location>
</feature>
<feature type="compositionally biased region" description="Polar residues" evidence="1">
    <location>
        <begin position="4925"/>
        <end position="4934"/>
    </location>
</feature>
<feature type="region of interest" description="Disordered" evidence="1">
    <location>
        <begin position="3064"/>
        <end position="3084"/>
    </location>
</feature>
<feature type="compositionally biased region" description="Polar residues" evidence="1">
    <location>
        <begin position="1421"/>
        <end position="1448"/>
    </location>
</feature>
<feature type="compositionally biased region" description="Polar residues" evidence="1">
    <location>
        <begin position="5967"/>
        <end position="5982"/>
    </location>
</feature>
<feature type="compositionally biased region" description="Polar residues" evidence="1">
    <location>
        <begin position="3827"/>
        <end position="3847"/>
    </location>
</feature>
<dbReference type="MGI" id="MGI:7800409">
    <property type="gene designation" value="Gm58662"/>
</dbReference>
<feature type="compositionally biased region" description="Polar residues" evidence="1">
    <location>
        <begin position="4159"/>
        <end position="4168"/>
    </location>
</feature>
<dbReference type="GeneTree" id="ENSGT01090000260796"/>
<feature type="region of interest" description="Disordered" evidence="1">
    <location>
        <begin position="2985"/>
        <end position="3031"/>
    </location>
</feature>
<feature type="compositionally biased region" description="Polar residues" evidence="1">
    <location>
        <begin position="3598"/>
        <end position="3611"/>
    </location>
</feature>
<feature type="region of interest" description="Disordered" evidence="1">
    <location>
        <begin position="6128"/>
        <end position="6150"/>
    </location>
</feature>
<feature type="region of interest" description="Disordered" evidence="1">
    <location>
        <begin position="541"/>
        <end position="582"/>
    </location>
</feature>
<feature type="region of interest" description="Disordered" evidence="1">
    <location>
        <begin position="3585"/>
        <end position="3687"/>
    </location>
</feature>
<feature type="compositionally biased region" description="Low complexity" evidence="1">
    <location>
        <begin position="363"/>
        <end position="373"/>
    </location>
</feature>
<gene>
    <name evidence="2 3" type="primary">Gm58662</name>
</gene>
<feature type="region of interest" description="Disordered" evidence="1">
    <location>
        <begin position="6162"/>
        <end position="6268"/>
    </location>
</feature>
<feature type="compositionally biased region" description="Polar residues" evidence="1">
    <location>
        <begin position="2226"/>
        <end position="2236"/>
    </location>
</feature>
<feature type="compositionally biased region" description="Polar residues" evidence="1">
    <location>
        <begin position="3444"/>
        <end position="3465"/>
    </location>
</feature>
<feature type="compositionally biased region" description="Polar residues" evidence="1">
    <location>
        <begin position="6187"/>
        <end position="6207"/>
    </location>
</feature>
<feature type="compositionally biased region" description="Polar residues" evidence="1">
    <location>
        <begin position="6334"/>
        <end position="6343"/>
    </location>
</feature>
<feature type="region of interest" description="Disordered" evidence="1">
    <location>
        <begin position="4630"/>
        <end position="4674"/>
    </location>
</feature>
<feature type="compositionally biased region" description="Polar residues" evidence="1">
    <location>
        <begin position="4593"/>
        <end position="4614"/>
    </location>
</feature>
<feature type="compositionally biased region" description="Polar residues" evidence="1">
    <location>
        <begin position="7487"/>
        <end position="7500"/>
    </location>
</feature>
<feature type="compositionally biased region" description="Low complexity" evidence="1">
    <location>
        <begin position="1495"/>
        <end position="1506"/>
    </location>
</feature>
<feature type="compositionally biased region" description="Polar residues" evidence="1">
    <location>
        <begin position="5691"/>
        <end position="5701"/>
    </location>
</feature>
<organism evidence="2 4">
    <name type="scientific">Mus musculus</name>
    <name type="common">Mouse</name>
    <dbReference type="NCBI Taxonomy" id="10090"/>
    <lineage>
        <taxon>Eukaryota</taxon>
        <taxon>Metazoa</taxon>
        <taxon>Chordata</taxon>
        <taxon>Craniata</taxon>
        <taxon>Vertebrata</taxon>
        <taxon>Euteleostomi</taxon>
        <taxon>Mammalia</taxon>
        <taxon>Eutheria</taxon>
        <taxon>Euarchontoglires</taxon>
        <taxon>Glires</taxon>
        <taxon>Rodentia</taxon>
        <taxon>Myomorpha</taxon>
        <taxon>Muroidea</taxon>
        <taxon>Muridae</taxon>
        <taxon>Murinae</taxon>
        <taxon>Mus</taxon>
        <taxon>Mus</taxon>
    </lineage>
</organism>
<feature type="compositionally biased region" description="Polar residues" evidence="1">
    <location>
        <begin position="808"/>
        <end position="844"/>
    </location>
</feature>
<feature type="region of interest" description="Disordered" evidence="1">
    <location>
        <begin position="6281"/>
        <end position="6366"/>
    </location>
</feature>
<feature type="compositionally biased region" description="Polar residues" evidence="1">
    <location>
        <begin position="4738"/>
        <end position="4770"/>
    </location>
</feature>
<feature type="region of interest" description="Disordered" evidence="1">
    <location>
        <begin position="7297"/>
        <end position="7334"/>
    </location>
</feature>
<feature type="region of interest" description="Disordered" evidence="1">
    <location>
        <begin position="332"/>
        <end position="478"/>
    </location>
</feature>
<feature type="region of interest" description="Disordered" evidence="1">
    <location>
        <begin position="1398"/>
        <end position="1530"/>
    </location>
</feature>
<feature type="region of interest" description="Disordered" evidence="1">
    <location>
        <begin position="4517"/>
        <end position="4549"/>
    </location>
</feature>
<feature type="compositionally biased region" description="Polar residues" evidence="1">
    <location>
        <begin position="261"/>
        <end position="279"/>
    </location>
</feature>
<feature type="compositionally biased region" description="Polar residues" evidence="1">
    <location>
        <begin position="2628"/>
        <end position="2637"/>
    </location>
</feature>
<feature type="region of interest" description="Disordered" evidence="1">
    <location>
        <begin position="6497"/>
        <end position="6533"/>
    </location>
</feature>
<feature type="compositionally biased region" description="Low complexity" evidence="1">
    <location>
        <begin position="2019"/>
        <end position="2032"/>
    </location>
</feature>
<feature type="region of interest" description="Disordered" evidence="1">
    <location>
        <begin position="599"/>
        <end position="642"/>
    </location>
</feature>
<feature type="compositionally biased region" description="Polar residues" evidence="1">
    <location>
        <begin position="5308"/>
        <end position="5317"/>
    </location>
</feature>
<feature type="region of interest" description="Disordered" evidence="1">
    <location>
        <begin position="2749"/>
        <end position="2918"/>
    </location>
</feature>
<evidence type="ECO:0000256" key="1">
    <source>
        <dbReference type="SAM" id="MobiDB-lite"/>
    </source>
</evidence>
<feature type="compositionally biased region" description="Polar residues" evidence="1">
    <location>
        <begin position="5081"/>
        <end position="5097"/>
    </location>
</feature>
<feature type="compositionally biased region" description="Polar residues" evidence="1">
    <location>
        <begin position="4364"/>
        <end position="4377"/>
    </location>
</feature>
<feature type="compositionally biased region" description="Polar residues" evidence="1">
    <location>
        <begin position="3010"/>
        <end position="3020"/>
    </location>
</feature>
<feature type="region of interest" description="Disordered" evidence="1">
    <location>
        <begin position="7234"/>
        <end position="7270"/>
    </location>
</feature>
<feature type="region of interest" description="Disordered" evidence="1">
    <location>
        <begin position="157"/>
        <end position="294"/>
    </location>
</feature>
<reference evidence="2 4" key="2">
    <citation type="journal article" date="2011" name="PLoS Biol.">
        <title>Modernizing reference genome assemblies.</title>
        <authorList>
            <person name="Church D.M."/>
            <person name="Schneider V.A."/>
            <person name="Graves T."/>
            <person name="Auger K."/>
            <person name="Cunningham F."/>
            <person name="Bouk N."/>
            <person name="Chen H.C."/>
            <person name="Agarwala R."/>
            <person name="McLaren W.M."/>
            <person name="Ritchie G.R."/>
            <person name="Albracht D."/>
            <person name="Kremitzki M."/>
            <person name="Rock S."/>
            <person name="Kotkiewicz H."/>
            <person name="Kremitzki C."/>
            <person name="Wollam A."/>
            <person name="Trani L."/>
            <person name="Fulton L."/>
            <person name="Fulton R."/>
            <person name="Matthews L."/>
            <person name="Whitehead S."/>
            <person name="Chow W."/>
            <person name="Torrance J."/>
            <person name="Dunn M."/>
            <person name="Harden G."/>
            <person name="Threadgold G."/>
            <person name="Wood J."/>
            <person name="Collins J."/>
            <person name="Heath P."/>
            <person name="Griffiths G."/>
            <person name="Pelan S."/>
            <person name="Grafham D."/>
            <person name="Eichler E.E."/>
            <person name="Weinstock G."/>
            <person name="Mardis E.R."/>
            <person name="Wilson R.K."/>
            <person name="Howe K."/>
            <person name="Flicek P."/>
            <person name="Hubbard T."/>
        </authorList>
    </citation>
    <scope>NUCLEOTIDE SEQUENCE [LARGE SCALE GENOMIC DNA]</scope>
    <source>
        <strain evidence="2 4">C57BL/6J</strain>
    </source>
</reference>
<feature type="region of interest" description="Disordered" evidence="1">
    <location>
        <begin position="7513"/>
        <end position="7546"/>
    </location>
</feature>
<sequence length="7954" mass="832427">MARRVERGQQASARTLPSDQGPSVSQPPRPGTPFSVPQRNSNTVPQLGNLLQGSQPPRPGTPFTVPQPDGNTLPQQGKHLTSRDPRDFAPPGLLRRTRYKFRCPNPYEDQRFKKPDAHVTEKLQKLKALVKASAKKSTPDPLRNLKENKKWTVTLPLRVPEGTSHPLTRDTRPSVLQPATRKRVASSTVPIPGKVKRSQSMSTVFEEPMDFAQLGDRVPAASSKNGAGDASHKFKEDHTVPGPSSAGQHGQVISPHIQGSPHPSRSSQGDLGSSTSPQDAQGLSLSTQQTQGLSLSTQDVFELTRYFQESMGHSTSAQASQRLPTCAERKIIHASSSRRSSKRLSPTLHNSNLSNSPPKHVGQDSSGQGDLQQAPSDKEGSKPPSPKGNITDFSFVSNVSTSTSSPQESSTCLTAAKAGHKAKSSHKDSQRRSPSPPKCPMQSASSKVSLRPDPADQEDFRTSPLNQEGFQSPLPLKNGLRSSLTVQRERNAITIPKVSLTPLIHAQAETKFSTPIPGAQGPLPSLEGALESSTHRLGVIETPESSKGTLVPSAHTQSELEPSASSPGVLRPSPSVRWPLGLSPSMEEHQRHVLKSALQQKGRLNHSPFMKSDPEHSHSSRGLKDALSKQRVSRKSRSDQELFKYPLPAKRALLTSHQVPNSQDSAKMLPGSQTSSIFVQCDETIQPSMQPLGTLGHSVSVGEDVRNSPYTSKMLQFPKPVQDPLSTTLSHKGFVGQDTSTKGVLATVPSLEMTRGCDTSTKDVLGQIPSVQKVLDPILCEQGAVGGDLQTQESVASCITKEGNSLDSTCAQESIGPPQTSQETMRTSLSPQEDHPSSPTTQDAIDSYPPGQRAVGPSPCPQMSPEYLPNAQKALGSTSSSKGPLEPVLPIKLATTPDTSIQKVLSPSQAEENFLGTSTSTQGGLEISLPAQEALIPLTYVHDALGEATSTQVSLGHSPHCEAMGKTCTGTQDTLRPSPSVQMVIGSTISEQGALQLSPSTQECSFSMPSLMGSSRPSPSTHVFPKHPVSTKNRLRVDPSDKGDSRTSDEMGLASSPAAKKTSIATTTSQVSPTPSVSVQNALKHPTDDQGTVESCQSDKGHGGHSIFPQKAQGLSLSNQKALVCSPSGPELQGISLSLSNDPEHFAHAQGDWSVGQSDFRMTQPPLYYQGSKGKSTSKKNHLELVPLAQTYQKSYMSSKASKKPSASNIIVVGQLPSALGSARSLTSKHEHLKTLPAVQRSLGCLAFSPGALGVQGTTEHLPPGQGVQKTFPSSTRCSGYSLHLPGDLDLSSSAQGVSRHAPPTQGPLESSSCSPEFAGPLMSLQRPLDLSTTTQSTDATSPSTQGTLAPLLSLPSKTRACQGTQRLLGAFPPRPGALAFSPSDMVAPGPLPVGPEPVSLSLSSQEPPSNLPHIHGVLDLSQSGSESPLNVMPLTQWQQGTPSSSEGSVAPLSSVEGAVGQSLSAQQTPELSTSTQGTLRHSFSVLGDRPPSSPSKVSKGPLSSVDVDMGTYSDSQRSPGHLKNVSGFPSHMLPGSDPVGISLPTLATESLVSSSSCQGLQGILLSTKDGGKNSLTAANAQKPDRFTSQTLELLTTTQGPLPTYTPSKQTLHSSPSTIGDFQLQRTLEMSSLAHGTLDSLVSSQKEGTKYKSEKDIVRQSISLRGTVEPSCHKTGALGSTQYADRVAQIFPSNQGAEIHSLRPTGAMGLPTSETRALENSPSKPGPVKIFSSFQKASTISLSMQDTLQHPPSVTEAVTSSPSTQGTKKTLLSSQGTVKHSTSAPHHTTTGTLTIVTCKQEPLEHSEPVQGTEGSSTNTSGKLEHSASFQKKLKHSSHMVESLDNLPSVQETTTDPLPLIGSMGPPKSETKTPENFTSEKRSSESTRKSKKTLLSSQGTVGCSSSAPHAQKPPHTTTGTLTIVTCKQGALEHSRPVHGTEGSSTTTSGKLEHSASFQKKLEHSSHIVESLNNLSSGQETKTDPLPLVGSMGPPKSETMTPQNFTSEKRSSESTRKSKKTLLSSQGTVGSSSSAPHAQKPPHTTTGTLTIVTCKQGPLEHSGPVQGTEGSSTTTSGKLEHSASFQKKLEHSSHMVESLDNLPSVQETTTDPLPLIGSMGPPKSETKTPENFTSEKRSSESTRKSKKTLLSSQGTVGSSSSTPHAQKPPHTTTGTLTIVTCKQGPLEHSGPVQGTEGSSTTTSGKLEHSASFQKKLEHSSHMVESLDNLPSGQETTTDPLPLIGSMGPPKSKTKTPENFPSEQRSSISTRRTKKTLLSSQGTLEPSSSVLCAQKLTQTMSGTLTTVRCKQAPLEHSIPVQETVGTLPSIPGFLEHLPSYQQKPGDWSYTVESQDTSPSLQGTKGPLPHTSNHTGHSQPDQRSQVSSLEVSSDLEHLLSTKLSISVEVSLDLSPYIQQSMQQLSSSQEILGSSESAQCTHQHFSSVSGSLGMPSWVPRTPETLPHVPKPHGHWTPKQAGKAPPPFLQKAVATSLYPQSTLELNGSAEISPLLSPSTKLPGQVSLNAEDSLGEPIAAQVAEEFLPLTSQGHKNNCTVRKGTLPVQSSLSSTQSNLEPSTDSTGILALGQCKHTETILGPLPLEREDTESSPPALLSLGTLPPSPREPDRHSSFTQGGTETFPSGPGNLAHLQSTQGPLTLSISAQAMTNISGIAEGALLHSSPSPAVSETNKYSPSTLGISDTSRCAGLHLDLTTSLQVTPSSLRSEQGTLGTCLSEGTKSKETIVGFSASAQGTTGHSLSAQATVGKPMSAKQTVGTLPPTPGYLGSTQITPVVSESFSSDQKPLGISSSSPGTLGSSSSKDSSGHTLSDQGSLKLSITRQGSVQTVPSSPKTVQHPTYCQKGMRFSPLSEPSGQRSPGSSRDIEPLLTNQKSQKSISYSPADVTHSPSVLGTQGHPLSSKDSQGYVLTSQKCKDISTPAEGTLPVKSSLSSTQMNLEPLADSTGILGLGKCKHTETTLGPLPLVRENTESSTSALPTLGPLPPSPREPGRHSSFTQGGTETFPSGPRNLGHLQSAQGPLTLSISAQAKTNISGIAEGALLHSCPSPAVSETNEYSPSTQGISDTPRCAGLHLDLTTSLQVSPSSLRSEQGTVGPCSSEGTKSKETTVGFSTSAQGTRGHSLSGQATVEKPMSAKQSVGNLPPTPGPFRSNQITWVVSESLTSDQKPLGISSSSPGTLGSSSSMEASGHSLSDQGSLILSTTRQGSVHTVLSSPKTVQHSTYCLKGMSFSPNSEPSGQSCPGSSWDIGPLLPSQKSQKSISYSPANLSHSPSVVGTQGHPLSSKDSQGYVLTSQKCKDISTPAEGTLPVKSSLSSTQRNLEPLADSTGILGLVQCKHTETTSGPLPLVRENTESSTSALPTLGPLPPSPREPGRHSSFTQGSAETFPSGPRNLAHLQSAQGPLTLSISAQAMTHISGSAEGALLHSAPSSAVSETNEYSPFTQGTSDTPRCAGLHMDLATSLQVSPSPLRSEQGNVGPCSSEGTKSKETTVGFSTSAQGTRGHSLSGQDTEGKPMSAKQSVGNLPPTPGPLGSTQITRVLSESLSFDQKPLGISSSSPGTLDSSFSIEASGHSLSDHGSLKLSTTKQGSVQTVPLSPKTVRHPTYCQKGMRFSPLSEPSGQRSPASSRDIGPLLPNQKSQKSISYSPADVTHSPSVLGTQGHPLSSKDNQGYVLTSQKCKDISTAAEGTLPLQSSLSPTQMNLEPLADSTGILGLGQCKHTETTLGPLPLVRENTESSTSALPTLGPLAPSPREPGRHSSFTHGGAETFPSGPGNLAHLQSAQGPLPLSISAQAMTHISGSAEGALLHSAPSSVVSETNEYSPSTQGTSDTPRCAGLHLDLTTSLQVSPSSLRSEQGTMGPCSSEGTKSKETTVGFSTSAQGTRGHSLSGQSSLVMPISAKQSVGNLPPTPGPLGSTKITRVVSESLTSDQKPLGISSSSPGTLGSSFSIEASGHSLSDQGSLKLPTTRQRNVQTVPSSQKTVQHPTYCQKGLRFSPLSEPSGQRFPASSRDIGPLLHNQKSQKSISYSPADVTHSPSVLGTQGQPLPSKDSQGYVLNSQKCKDLSTAAEGTLPVQSSLLSPQMNLEPFADSTGILGLGKCKHTETMSGPLPLVRENTESSTSALPTVGALPPSPREPGRHSSFTQGGTETFLSGPRNLGHLQSAQGPLTISISAQAMTHISGSAEGVLLHSAPSSAVSETNEYSPSIQGTSDTPRCAGLHLDLTTSLQVSPSSLRSEQGTVGPCSSEGTQSKETTVGFSTSAQGTRWHSLSGQATVEKPMSAKQSVGNLPPTPGPLGSTQITPVFSESLTSDQKPLGISSSSPGTLDSSFSIEASGHSLSDHGSLKLSTTKQGSVQTVPLSPKTVRHPTYCQKGMRFSPLSEPSGQRSPASSRDIGPLLPNQKSQKSISYSPADVTHSPSVLGTQGHPLSSKDNQGYVLTSQKCKDISTAAEGTLPLQSSLSPTQMNLEPLADSTGILGLGQCKHTETTLGPLPLVRENTESSTSALPTLGPLAPSPREPGRHSSFTHGGAETFPSGPGNLAHLQSAQGPLPLSISAQAMTHISGSAEGALLHSAPSSVVSETNEYSPSTQGTSDTPRCAGLHLDLTTSLQVSPSSLRSEQGTMGPCSSEGTKSKETTVGFSTSAQGTRGHSLSGQSSLVMPISAKQSVGNLPPTPGPLGSTKITRVVSESLTSDQKPLGISSSSPGTLGSSFSIEASGHSLSDQGSLKLPTTRQRNVQTVPSSQKTVQHPTYCQKGLRFSPLSEPSGQRFPASSRDIGPLLHNQKSQKSISYSPADVTHSPSVLGTQGQPLPSKDSQGYVLNSQKCKDLSTAAEGTLPVQSSLLSPQMNLEPFADSTGILGLGKCKHTETMSGPLPLVRENTESSTSALPTLGPLPPSPREPGRHSSFTQGGTETFLSGPRNLGHLQSAQGPLTISISAQAMTHISGSAEGVLLHSAPSSAVSETNEYSPSIQGTSDTPRCAGLHLDLTTSLQVSPSSLRSEQGTVGPCSSEGTQSKETTVGFSTSAQGTRWHSLSGQATVEKPMSAKQSVGNLPPTPGPLGSTQITPVFSESLTSDQKPLGISSSSPGTLGSSSSMEASGHSLSDQGSLILSTTRQGSVQTVPSSPKTVQHPTYCQKGMSFSPNSEPSGQSCPGSSWDIGPLLPSQKSQKSISYSPADVTHSPSVLGTQGHPLSSKDSQGYVLTSQTCKDISTPAEGTLPVQSSLSSTQRNLEPLADSTGILGLVQCKHTETTSGPLPLVRENTESSTSALPTLGPLPPSPREPGRHSSFTQGSAETFPSGPRNLAHLQSAQGPLTLSISAQAMTHISGSAEGVLLHSAPSSAVSETNEYSPSTQGTSDTPRCAGLHMDLATSLQVSPSSSRSEQGTVGPCSSEGTKSKETTVGFSTSAQGTRWHSLSGQDTEGKPMSSKQSVGNFPPTPGPLGSTQITRVVSESLSSDQKPLGISSSSPGTLDSSFSKGASGNSLSDQRSLKLSTTKQGTVKTVPSSPKTVRHPTYCQKGMRFSPLSEPSGQRSPASSRDIGPLLPNQKSQKSILYSPADVTHSPSVLGTQGHPLSSKDSQGYVLTSQNCKDLSTAAEGTLLLQSSLSSTQMNLEPLADSTGILGLGQCKHTESTSGPLPLVRENTESSTSVLPTLGPLPPSPREPGRHSSFTQGGTETFPSGHRNLAHLQSAQGPLTLSISAQAMTHISGSDEGALLHSAPSPAVSETNEYSPSTQGTSDTLRCAGLHLDLTTSLQVSPSSLRSEQGTVGPCSSEGTKSKETTLGFSASAQVTRGHSLSGQATLGMPIYAKQSVGNFPPTPVPLGSTQITQVVSESLTSDQKHLGISSSSPGTLGFSSSIESSGHSLYDQGSLKLPTTRQRSVPTVLSSPKSVQHPTYCQKGMRFFPLSEPSGQRFPASSRDIGQFLPNQKSQKSISYSPADVTHSPSVLGTQGHPLSSKDSQGYVLTSQKCKDLSTAAEGTLPVQSSLSFTQRNLEPLVDSTGILGLGQCKHTETTSGPLPLVRENTESSTSALPTLGPLPPSPREPGRYSSFTQGGTETFPSGPRNLGHLQSAQGPLTFSISAQAMTHISGSAEGVLLHSAPSPAVSETNEYSPSTQGTSDTPRCAGLHLDLTTSLQVSPSSLRSEQGTVGPCSSEGTKSKKTTVGFSTSAQGTRGHSLSGQATVEKPMSAKQSVGNFPPTPGPFGSTQITRVVSESLTSDQKPLGISSSSPGTLGSSSSIEASGHSLYDQGSLKLSTTRQGSVQTVPSTPKTVQHPSSCQKVMKFSPLSEPSGQRSPASSRDIGPLLPNQKSQKSISYSPADVTHSPSVLGTQGHPLSSKDSQRYVLTSQKCRDLSTAAEGTLPVKRSLSSTQRNLEPLADSTGILGLGQCKHTETTSGPLPLERENTESSTSALPTLGSLPPSPLEPGRHSSLTQGGAETFPSGPRNLAHLQSAQGPLTLSISAQAMTHNSGSAEGALLHSAPSSAVSETNEYSPSTPGTSDTPRCAGLHLDLTTSLQVSPSSLRSEHGTLGPCSSEECPLEVTKSKETSLGSSTSAQGTEGNFLPAEATVGKSLSAKETVGTLLPTPGHLRSTQNTQLLPESVSSDQMPLGICSSSQGTLLSSSFQEAFGHFCSAERSLKLPISKQGNTQSVSFAQDTLHPPTSCQTYVGFSPTVHHFAQRSPAFPSDSGTFLPSQKSQETFYPTPSVIGHCQPVLGVQEHLVPTPVVLVPISSFQKPKELSRAQEGTLPMQSSIFPKERNLENSTDATGILAQYEESQSALGLFPQVRQAVASSQSTSAILGTLPPSPPKPGRHSSSVQGVAKTFPFGQGYLAPLQSAQGPLKLSISAQAMMNTSQCCECSHNPLRLSSSEQGTPASSDSAHGDGSPGLSAQGTVHLSTCPQMSTQHSTSSKTFSSPSLHTQGIGTQSTSTHYTVADSPSFPVCQGYTHHAQNTARILRSDQGSLRISATTQGPVEPLPPPQGTLGYSSFASGAQKFSTATPGHVISNESPLELAISAQLSSSLSSLSLLDPSLSTEEPLDLSKPTEGPLTSFQGPNESLNSPQRVQQTDPSASDPSGSMHSSKGPMVISLSGRGTLGSVSSALEPLTMSLSAQVNPGPLLSVQEARGTCLSLQGNLESCTCTHGKPGISNASPGALEISASTIVSLGPSPSVQLDLKLSHSVLMSRRPSLSAQGVLETSISSQGLTETSLLPQEPPGPCLEKEAFGYSPSNPEDLGLSDSSQDTLETHACMQNSAEIPPVTQEVIESLSATQDSPKLPAPSPLRPEAEEPLTYTQSISQSSESVPETPEALASVLGSLCLLKPNEGALGPLVSEQGILRTPAFPQESLELSQPAQGPLKPVPSPPGTMGASFSTEFQGLSLCAEGDIIPTPPHEDVRRNSSYLKKSPRRFKSNQSILKHVPFPEGDIRYCLSDLDALKCISSAESSLTSSKYAEKESSPTSTPQRSISPLKSSQLSFRPSILCKKGLSHSPPPGDCPTPSKLRKTRPSPSSVDQESLKSVCSKHAGWKHCHSSKMRVRACKSKKRGVKLKTVTNINFATSDSAKGACRCSPSYEVGLRSPLPNQGIHRPSKSTETPSEKAPSDQWDTQASNSEHEVGKPSSIPTEECMRTTLSHEDSLRHPTSPHEIPRHATSTRRKQRKASLTQGALQTSPTDQECIESSPDGDSPRRGVKLSSSPQEDISHSVSTKEDSKHIPNVQEGEKPSRSAKREPIAFVPILWGFIPPKASTTFPFGRFPVMRRYYRRTLSQAEDVVPALSCPWRDPSLQYEFGFPLCDHSVLGGHKYTRHMKINLNRIARQKGSCSSFLSPKGGVGPSQSDQCGLRLSSSHQRDTGFVIPVSERLRMLQAERGGLSNAPSKNLGLTDAFYDKRDIVNALGGLRLTPCFRLPPSAQGRIRASQPAKWNL</sequence>
<feature type="compositionally biased region" description="Polar residues" evidence="1">
    <location>
        <begin position="1845"/>
        <end position="1855"/>
    </location>
</feature>
<feature type="region of interest" description="Disordered" evidence="1">
    <location>
        <begin position="3098"/>
        <end position="3167"/>
    </location>
</feature>
<feature type="compositionally biased region" description="Polar residues" evidence="1">
    <location>
        <begin position="3123"/>
        <end position="3143"/>
    </location>
</feature>
<feature type="compositionally biased region" description="Low complexity" evidence="1">
    <location>
        <begin position="6435"/>
        <end position="6446"/>
    </location>
</feature>
<feature type="compositionally biased region" description="Low complexity" evidence="1">
    <location>
        <begin position="1780"/>
        <end position="1797"/>
    </location>
</feature>
<feature type="region of interest" description="Disordered" evidence="1">
    <location>
        <begin position="3751"/>
        <end position="3781"/>
    </location>
</feature>
<feature type="region of interest" description="Disordered" evidence="1">
    <location>
        <begin position="3272"/>
        <end position="3303"/>
    </location>
</feature>
<feature type="compositionally biased region" description="Polar residues" evidence="1">
    <location>
        <begin position="2347"/>
        <end position="2359"/>
    </location>
</feature>
<feature type="compositionally biased region" description="Polar residues" evidence="1">
    <location>
        <begin position="6917"/>
        <end position="6931"/>
    </location>
</feature>
<feature type="compositionally biased region" description="Polar residues" evidence="1">
    <location>
        <begin position="3066"/>
        <end position="3080"/>
    </location>
</feature>
<feature type="compositionally biased region" description="Polar residues" evidence="1">
    <location>
        <begin position="5014"/>
        <end position="5023"/>
    </location>
</feature>
<feature type="region of interest" description="Disordered" evidence="1">
    <location>
        <begin position="5956"/>
        <end position="5982"/>
    </location>
</feature>
<feature type="compositionally biased region" description="Polar residues" evidence="1">
    <location>
        <begin position="1005"/>
        <end position="1021"/>
    </location>
</feature>
<dbReference type="GlyGen" id="A0A9L6KE92">
    <property type="glycosylation" value="16 sites"/>
</dbReference>
<feature type="compositionally biased region" description="Polar residues" evidence="1">
    <location>
        <begin position="5392"/>
        <end position="5406"/>
    </location>
</feature>
<feature type="compositionally biased region" description="Low complexity" evidence="1">
    <location>
        <begin position="4716"/>
        <end position="4733"/>
    </location>
</feature>
<feature type="region of interest" description="Disordered" evidence="1">
    <location>
        <begin position="6546"/>
        <end position="6588"/>
    </location>
</feature>
<feature type="compositionally biased region" description="Polar residues" evidence="1">
    <location>
        <begin position="1812"/>
        <end position="1821"/>
    </location>
</feature>
<feature type="compositionally biased region" description="Polar residues" evidence="1">
    <location>
        <begin position="5464"/>
        <end position="5530"/>
    </location>
</feature>
<feature type="compositionally biased region" description="Polar residues" evidence="1">
    <location>
        <begin position="4036"/>
        <end position="4045"/>
    </location>
</feature>
<feature type="region of interest" description="Disordered" evidence="1">
    <location>
        <begin position="1289"/>
        <end position="1350"/>
    </location>
</feature>
<feature type="region of interest" description="Disordered" evidence="1">
    <location>
        <begin position="3826"/>
        <end position="3847"/>
    </location>
</feature>
<feature type="region of interest" description="Disordered" evidence="1">
    <location>
        <begin position="1931"/>
        <end position="2283"/>
    </location>
</feature>
<evidence type="ECO:0000313" key="4">
    <source>
        <dbReference type="Proteomes" id="UP000000589"/>
    </source>
</evidence>
<feature type="region of interest" description="Disordered" evidence="1">
    <location>
        <begin position="7378"/>
        <end position="7401"/>
    </location>
</feature>
<feature type="region of interest" description="Disordered" evidence="1">
    <location>
        <begin position="5271"/>
        <end position="5327"/>
    </location>
</feature>
<keyword evidence="4" id="KW-1185">Reference proteome</keyword>
<feature type="compositionally biased region" description="Basic and acidic residues" evidence="1">
    <location>
        <begin position="612"/>
        <end position="628"/>
    </location>
</feature>
<feature type="compositionally biased region" description="Polar residues" evidence="1">
    <location>
        <begin position="4216"/>
        <end position="4231"/>
    </location>
</feature>
<reference evidence="2" key="3">
    <citation type="submission" date="2025-08" db="UniProtKB">
        <authorList>
            <consortium name="Ensembl"/>
        </authorList>
    </citation>
    <scope>IDENTIFICATION</scope>
    <source>
        <strain evidence="2">C57BL/6J</strain>
    </source>
</reference>
<feature type="region of interest" description="Disordered" evidence="1">
    <location>
        <begin position="6896"/>
        <end position="6954"/>
    </location>
</feature>